<evidence type="ECO:0000313" key="4">
    <source>
        <dbReference type="EMBL" id="TCO77553.1"/>
    </source>
</evidence>
<sequence length="274" mass="31071">MTIAIVFTVLLALIGSLRYPWWKPAVPITLPRILMYHMICEPVPGARFNGLRVSPQQLERQLAWLRRHGWQFRFLSDVLSADAVRQPGSEKVCVITFDDGYADNLHSALPILQRHGAVATLYLVQHRHDNDWSVKKKQHHDEGELAREPKLTDAEVETLLASGCFELGGHSATHADFSKLDPATRRAEIVESKSALERRFGVPLQTYAYPFGIYDSLDVALVREAGFLGAVTTRPGISRDLQTERFELKRVKVSGKKGQLIFRLGMRMGWRTWV</sequence>
<dbReference type="InterPro" id="IPR002509">
    <property type="entry name" value="NODB_dom"/>
</dbReference>
<organism evidence="4 5">
    <name type="scientific">Chromatocurvus halotolerans</name>
    <dbReference type="NCBI Taxonomy" id="1132028"/>
    <lineage>
        <taxon>Bacteria</taxon>
        <taxon>Pseudomonadati</taxon>
        <taxon>Pseudomonadota</taxon>
        <taxon>Gammaproteobacteria</taxon>
        <taxon>Cellvibrionales</taxon>
        <taxon>Halieaceae</taxon>
        <taxon>Chromatocurvus</taxon>
    </lineage>
</organism>
<dbReference type="RefSeq" id="WP_117314366.1">
    <property type="nucleotide sequence ID" value="NZ_QQSW01000001.1"/>
</dbReference>
<dbReference type="PANTHER" id="PTHR34216:SF3">
    <property type="entry name" value="POLY-BETA-1,6-N-ACETYL-D-GLUCOSAMINE N-DEACETYLASE"/>
    <property type="match status" value="1"/>
</dbReference>
<dbReference type="Proteomes" id="UP000294980">
    <property type="component" value="Unassembled WGS sequence"/>
</dbReference>
<comment type="subcellular location">
    <subcellularLocation>
        <location evidence="1">Secreted</location>
    </subcellularLocation>
</comment>
<dbReference type="GO" id="GO:0016810">
    <property type="term" value="F:hydrolase activity, acting on carbon-nitrogen (but not peptide) bonds"/>
    <property type="evidence" value="ECO:0007669"/>
    <property type="project" value="InterPro"/>
</dbReference>
<dbReference type="InterPro" id="IPR011330">
    <property type="entry name" value="Glyco_hydro/deAcase_b/a-brl"/>
</dbReference>
<evidence type="ECO:0000256" key="2">
    <source>
        <dbReference type="ARBA" id="ARBA00022729"/>
    </source>
</evidence>
<dbReference type="PROSITE" id="PS51677">
    <property type="entry name" value="NODB"/>
    <property type="match status" value="1"/>
</dbReference>
<dbReference type="PANTHER" id="PTHR34216">
    <property type="match status" value="1"/>
</dbReference>
<keyword evidence="2" id="KW-0732">Signal</keyword>
<dbReference type="GO" id="GO:0005576">
    <property type="term" value="C:extracellular region"/>
    <property type="evidence" value="ECO:0007669"/>
    <property type="project" value="UniProtKB-SubCell"/>
</dbReference>
<gene>
    <name evidence="4" type="ORF">EV688_10210</name>
</gene>
<reference evidence="4 5" key="1">
    <citation type="submission" date="2019-03" db="EMBL/GenBank/DDBJ databases">
        <title>Genomic Encyclopedia of Type Strains, Phase IV (KMG-IV): sequencing the most valuable type-strain genomes for metagenomic binning, comparative biology and taxonomic classification.</title>
        <authorList>
            <person name="Goeker M."/>
        </authorList>
    </citation>
    <scope>NUCLEOTIDE SEQUENCE [LARGE SCALE GENOMIC DNA]</scope>
    <source>
        <strain evidence="4 5">DSM 23344</strain>
    </source>
</reference>
<dbReference type="CDD" id="cd10918">
    <property type="entry name" value="CE4_NodB_like_5s_6s"/>
    <property type="match status" value="1"/>
</dbReference>
<dbReference type="SUPFAM" id="SSF88713">
    <property type="entry name" value="Glycoside hydrolase/deacetylase"/>
    <property type="match status" value="1"/>
</dbReference>
<dbReference type="InterPro" id="IPR051398">
    <property type="entry name" value="Polysacch_Deacetylase"/>
</dbReference>
<dbReference type="Gene3D" id="3.20.20.370">
    <property type="entry name" value="Glycoside hydrolase/deacetylase"/>
    <property type="match status" value="1"/>
</dbReference>
<name>A0A4R2KUQ7_9GAMM</name>
<accession>A0A4R2KUQ7</accession>
<comment type="caution">
    <text evidence="4">The sequence shown here is derived from an EMBL/GenBank/DDBJ whole genome shotgun (WGS) entry which is preliminary data.</text>
</comment>
<dbReference type="AlphaFoldDB" id="A0A4R2KUQ7"/>
<proteinExistence type="predicted"/>
<keyword evidence="5" id="KW-1185">Reference proteome</keyword>
<dbReference type="GO" id="GO:0005975">
    <property type="term" value="P:carbohydrate metabolic process"/>
    <property type="evidence" value="ECO:0007669"/>
    <property type="project" value="InterPro"/>
</dbReference>
<protein>
    <submittedName>
        <fullName evidence="4">Polysaccharide deacetylase</fullName>
    </submittedName>
</protein>
<evidence type="ECO:0000256" key="1">
    <source>
        <dbReference type="ARBA" id="ARBA00004613"/>
    </source>
</evidence>
<dbReference type="Pfam" id="PF01522">
    <property type="entry name" value="Polysacc_deac_1"/>
    <property type="match status" value="1"/>
</dbReference>
<dbReference type="OrthoDB" id="9814639at2"/>
<feature type="domain" description="NodB homology" evidence="3">
    <location>
        <begin position="91"/>
        <end position="274"/>
    </location>
</feature>
<evidence type="ECO:0000313" key="5">
    <source>
        <dbReference type="Proteomes" id="UP000294980"/>
    </source>
</evidence>
<dbReference type="EMBL" id="SLWX01000002">
    <property type="protein sequence ID" value="TCO77553.1"/>
    <property type="molecule type" value="Genomic_DNA"/>
</dbReference>
<evidence type="ECO:0000259" key="3">
    <source>
        <dbReference type="PROSITE" id="PS51677"/>
    </source>
</evidence>